<feature type="transmembrane region" description="Helical" evidence="1">
    <location>
        <begin position="65"/>
        <end position="90"/>
    </location>
</feature>
<keyword evidence="3" id="KW-1185">Reference proteome</keyword>
<evidence type="ECO:0000313" key="2">
    <source>
        <dbReference type="EMBL" id="KAH0537510.1"/>
    </source>
</evidence>
<reference evidence="2" key="1">
    <citation type="submission" date="2021-03" db="EMBL/GenBank/DDBJ databases">
        <title>Comparative genomics and phylogenomic investigation of the class Geoglossomycetes provide insights into ecological specialization and systematics.</title>
        <authorList>
            <person name="Melie T."/>
            <person name="Pirro S."/>
            <person name="Miller A.N."/>
            <person name="Quandt A."/>
        </authorList>
    </citation>
    <scope>NUCLEOTIDE SEQUENCE</scope>
    <source>
        <strain evidence="2">GBOQ0MN5Z8</strain>
    </source>
</reference>
<dbReference type="Proteomes" id="UP000698800">
    <property type="component" value="Unassembled WGS sequence"/>
</dbReference>
<keyword evidence="1" id="KW-0472">Membrane</keyword>
<accession>A0A9P8HZU0</accession>
<feature type="transmembrane region" description="Helical" evidence="1">
    <location>
        <begin position="147"/>
        <end position="168"/>
    </location>
</feature>
<sequence length="173" mass="18948">MGKPSGERAVEWWEGFLPAVIGVSTFGGSITFSVIVSEIADPGRLNPSNQNAVTYTRFQRETVRMFLALSWLLFIMALGVASMVAQLLSFHRERFRDNFEKPMSGMPILNMITNGGGLHGLSLLLNGLMLGAFYFLSLAVVAYVETVGWIAVAFTSTYVLIVGGVWVAHAVRQ</sequence>
<feature type="transmembrane region" description="Helical" evidence="1">
    <location>
        <begin position="111"/>
        <end position="135"/>
    </location>
</feature>
<dbReference type="AlphaFoldDB" id="A0A9P8HZU0"/>
<keyword evidence="1" id="KW-0812">Transmembrane</keyword>
<dbReference type="EMBL" id="JAGHQL010000142">
    <property type="protein sequence ID" value="KAH0537510.1"/>
    <property type="molecule type" value="Genomic_DNA"/>
</dbReference>
<proteinExistence type="predicted"/>
<feature type="transmembrane region" description="Helical" evidence="1">
    <location>
        <begin position="12"/>
        <end position="36"/>
    </location>
</feature>
<evidence type="ECO:0000256" key="1">
    <source>
        <dbReference type="SAM" id="Phobius"/>
    </source>
</evidence>
<dbReference type="OrthoDB" id="3599804at2759"/>
<comment type="caution">
    <text evidence="2">The sequence shown here is derived from an EMBL/GenBank/DDBJ whole genome shotgun (WGS) entry which is preliminary data.</text>
</comment>
<keyword evidence="1" id="KW-1133">Transmembrane helix</keyword>
<protein>
    <submittedName>
        <fullName evidence="2">Uncharacterized protein</fullName>
    </submittedName>
</protein>
<organism evidence="2 3">
    <name type="scientific">Glutinoglossum americanum</name>
    <dbReference type="NCBI Taxonomy" id="1670608"/>
    <lineage>
        <taxon>Eukaryota</taxon>
        <taxon>Fungi</taxon>
        <taxon>Dikarya</taxon>
        <taxon>Ascomycota</taxon>
        <taxon>Pezizomycotina</taxon>
        <taxon>Geoglossomycetes</taxon>
        <taxon>Geoglossales</taxon>
        <taxon>Geoglossaceae</taxon>
        <taxon>Glutinoglossum</taxon>
    </lineage>
</organism>
<name>A0A9P8HZU0_9PEZI</name>
<evidence type="ECO:0000313" key="3">
    <source>
        <dbReference type="Proteomes" id="UP000698800"/>
    </source>
</evidence>
<gene>
    <name evidence="2" type="ORF">FGG08_005685</name>
</gene>